<gene>
    <name evidence="2" type="ORF">PCORN_08342</name>
</gene>
<feature type="transmembrane region" description="Helical" evidence="1">
    <location>
        <begin position="6"/>
        <end position="24"/>
    </location>
</feature>
<dbReference type="PATRIC" id="fig|1265820.5.peg.1632"/>
<organism evidence="2 3">
    <name type="scientific">Listeria cornellensis FSL F6-0969</name>
    <dbReference type="NCBI Taxonomy" id="1265820"/>
    <lineage>
        <taxon>Bacteria</taxon>
        <taxon>Bacillati</taxon>
        <taxon>Bacillota</taxon>
        <taxon>Bacilli</taxon>
        <taxon>Bacillales</taxon>
        <taxon>Listeriaceae</taxon>
        <taxon>Listeria</taxon>
    </lineage>
</organism>
<accession>W7C017</accession>
<dbReference type="EMBL" id="AODE01000017">
    <property type="protein sequence ID" value="EUJ30495.1"/>
    <property type="molecule type" value="Genomic_DNA"/>
</dbReference>
<dbReference type="Proteomes" id="UP000019254">
    <property type="component" value="Unassembled WGS sequence"/>
</dbReference>
<proteinExistence type="predicted"/>
<evidence type="ECO:0000313" key="3">
    <source>
        <dbReference type="Proteomes" id="UP000019254"/>
    </source>
</evidence>
<keyword evidence="1" id="KW-0472">Membrane</keyword>
<dbReference type="AlphaFoldDB" id="W7C017"/>
<keyword evidence="1" id="KW-0812">Transmembrane</keyword>
<keyword evidence="3" id="KW-1185">Reference proteome</keyword>
<name>W7C017_9LIST</name>
<protein>
    <submittedName>
        <fullName evidence="2">Uncharacterized protein</fullName>
    </submittedName>
</protein>
<evidence type="ECO:0000256" key="1">
    <source>
        <dbReference type="SAM" id="Phobius"/>
    </source>
</evidence>
<sequence length="74" mass="8492">MPYVAIFSSIAVFAFALLVVKMMVGMAMMQMTAIATIPHDFFCEFHRFDSSCGKFVINAMIHYNTRTHQKKRPN</sequence>
<keyword evidence="1" id="KW-1133">Transmembrane helix</keyword>
<reference evidence="2 3" key="1">
    <citation type="journal article" date="2014" name="Int. J. Syst. Evol. Microbiol.">
        <title>Listeria floridensis sp. nov., Listeria aquatica sp. nov., Listeria cornellensis sp. nov., Listeria riparia sp. nov. and Listeria grandensis sp. nov., from agricultural and natural environments.</title>
        <authorList>
            <person name="den Bakker H.C."/>
            <person name="Warchocki S."/>
            <person name="Wright E.M."/>
            <person name="Allred A.F."/>
            <person name="Ahlstrom C."/>
            <person name="Manuel C.S."/>
            <person name="Stasiewicz M.J."/>
            <person name="Burrell A."/>
            <person name="Roof S."/>
            <person name="Strawn L."/>
            <person name="Fortes E.D."/>
            <person name="Nightingale K.K."/>
            <person name="Kephart D."/>
            <person name="Wiedmann M."/>
        </authorList>
    </citation>
    <scope>NUCLEOTIDE SEQUENCE [LARGE SCALE GENOMIC DNA]</scope>
    <source>
        <strain evidence="3">FSL F6-969</strain>
    </source>
</reference>
<comment type="caution">
    <text evidence="2">The sequence shown here is derived from an EMBL/GenBank/DDBJ whole genome shotgun (WGS) entry which is preliminary data.</text>
</comment>
<evidence type="ECO:0000313" key="2">
    <source>
        <dbReference type="EMBL" id="EUJ30495.1"/>
    </source>
</evidence>
<dbReference type="STRING" id="1265820.PCORN_08342"/>